<dbReference type="PANTHER" id="PTHR12977">
    <property type="entry name" value="SUPPRESSOR OF VARIEGATION 4-20-RELATED"/>
    <property type="match status" value="1"/>
</dbReference>
<dbReference type="GO" id="GO:0140943">
    <property type="term" value="F:histone H4K20 trimethyltransferase activity"/>
    <property type="evidence" value="ECO:0007669"/>
    <property type="project" value="UniProtKB-EC"/>
</dbReference>
<dbReference type="InterPro" id="IPR046341">
    <property type="entry name" value="SET_dom_sf"/>
</dbReference>
<sequence>MPPKRAALTLAQLASYDDVLTDALVDHVYFWATIRKNRPRYSASRGMTDEDVAQIVRTAVIMENDIGKAATQLLELPGMRAYVRKLGTEDERQHFERHLKRYLSMYLTDCPFEVNTTNRFTIETHEAAITARRTIAKGEVVRYLTGIQVAMTKEEEETLDVTSKNFSIVMSSRKKVTSIFLGPARFANHDCDANARLSTIGANGMQVVTARDVDVGEEITVTYGPDYFGENNCDCLCRSCEMRKRNGWASGEPKVEQKEDESTPYSLRGKRKYPCDSLSNSRSGTPDEPPAKRRKRHSTLRGACVELMDVEPKVEPSDESVLSMVEPSIPAAENLASALTMPSASPADKGDGQPGVPVNQVIKPLSNLIPDPTPDCPIATTEQLSIKMSSVNPTPDPTPASPRSTAASTPNISPVWSVPSVASDSATNPSTPAEDTLSVQPKDAPAIDTVAIVAEVAAAVVALKEPDVTIKPEDEDSDLTSLENFAVDEASQTATRKRRRGRPAKKTRKPPPHRERKPKAHRTIEPLAPEPVARTPGDYTLTPLLLVSKYSRWVVCGTCEADFVQEDAYLTRNECPRCERHSKVFGFQWPKTEGKGRVLDHRTVHRFVEPKVERGIRKGGGGGGVGTGEEEEVCPK</sequence>
<dbReference type="GO" id="GO:0005634">
    <property type="term" value="C:nucleus"/>
    <property type="evidence" value="ECO:0007669"/>
    <property type="project" value="UniProtKB-SubCell"/>
</dbReference>
<feature type="compositionally biased region" description="Gly residues" evidence="15">
    <location>
        <begin position="618"/>
        <end position="627"/>
    </location>
</feature>
<keyword evidence="9" id="KW-0949">S-adenosyl-L-methionine</keyword>
<dbReference type="SUPFAM" id="SSF82199">
    <property type="entry name" value="SET domain"/>
    <property type="match status" value="1"/>
</dbReference>
<evidence type="ECO:0000256" key="10">
    <source>
        <dbReference type="ARBA" id="ARBA00022853"/>
    </source>
</evidence>
<evidence type="ECO:0000256" key="7">
    <source>
        <dbReference type="ARBA" id="ARBA00022603"/>
    </source>
</evidence>
<dbReference type="PROSITE" id="PS50280">
    <property type="entry name" value="SET"/>
    <property type="match status" value="1"/>
</dbReference>
<evidence type="ECO:0000256" key="15">
    <source>
        <dbReference type="SAM" id="MobiDB-lite"/>
    </source>
</evidence>
<dbReference type="EC" id="2.1.1.372" evidence="12"/>
<dbReference type="AlphaFoldDB" id="A0A6G1HXN7"/>
<dbReference type="Pfam" id="PF00856">
    <property type="entry name" value="SET"/>
    <property type="match status" value="1"/>
</dbReference>
<dbReference type="Gene3D" id="2.170.270.10">
    <property type="entry name" value="SET domain"/>
    <property type="match status" value="1"/>
</dbReference>
<dbReference type="Proteomes" id="UP000799640">
    <property type="component" value="Unassembled WGS sequence"/>
</dbReference>
<gene>
    <name evidence="17" type="ORF">EJ06DRAFT_537689</name>
</gene>
<feature type="compositionally biased region" description="Basic residues" evidence="15">
    <location>
        <begin position="495"/>
        <end position="521"/>
    </location>
</feature>
<accession>A0A6G1HXN7</accession>
<dbReference type="EMBL" id="ML996694">
    <property type="protein sequence ID" value="KAF2400823.1"/>
    <property type="molecule type" value="Genomic_DNA"/>
</dbReference>
<evidence type="ECO:0000259" key="16">
    <source>
        <dbReference type="PROSITE" id="PS50280"/>
    </source>
</evidence>
<proteinExistence type="predicted"/>
<evidence type="ECO:0000256" key="14">
    <source>
        <dbReference type="ARBA" id="ARBA00048081"/>
    </source>
</evidence>
<dbReference type="SMART" id="SM00317">
    <property type="entry name" value="SET"/>
    <property type="match status" value="1"/>
</dbReference>
<comment type="catalytic activity">
    <reaction evidence="14">
        <text>L-lysyl(20)-[histone H4] + 3 S-adenosyl-L-methionine = N(6),N(6),N(6)-trimethyl-L-lysyl(20)-[histone H4] + 3 S-adenosyl-L-homocysteine + 3 H(+)</text>
        <dbReference type="Rhea" id="RHEA:64456"/>
        <dbReference type="Rhea" id="RHEA-COMP:15554"/>
        <dbReference type="Rhea" id="RHEA-COMP:15998"/>
        <dbReference type="ChEBI" id="CHEBI:15378"/>
        <dbReference type="ChEBI" id="CHEBI:29969"/>
        <dbReference type="ChEBI" id="CHEBI:57856"/>
        <dbReference type="ChEBI" id="CHEBI:59789"/>
        <dbReference type="ChEBI" id="CHEBI:61961"/>
        <dbReference type="EC" id="2.1.1.372"/>
    </reaction>
</comment>
<dbReference type="PROSITE" id="PS51567">
    <property type="entry name" value="SAM_MT43_SUVAR420_1"/>
    <property type="match status" value="1"/>
</dbReference>
<dbReference type="OrthoDB" id="6627536at2759"/>
<feature type="region of interest" description="Disordered" evidence="15">
    <location>
        <begin position="614"/>
        <end position="636"/>
    </location>
</feature>
<comment type="subcellular location">
    <subcellularLocation>
        <location evidence="3">Chromosome</location>
    </subcellularLocation>
    <subcellularLocation>
        <location evidence="2">Nucleus</location>
    </subcellularLocation>
</comment>
<keyword evidence="18" id="KW-1185">Reference proteome</keyword>
<reference evidence="17" key="1">
    <citation type="journal article" date="2020" name="Stud. Mycol.">
        <title>101 Dothideomycetes genomes: a test case for predicting lifestyles and emergence of pathogens.</title>
        <authorList>
            <person name="Haridas S."/>
            <person name="Albert R."/>
            <person name="Binder M."/>
            <person name="Bloem J."/>
            <person name="Labutti K."/>
            <person name="Salamov A."/>
            <person name="Andreopoulos B."/>
            <person name="Baker S."/>
            <person name="Barry K."/>
            <person name="Bills G."/>
            <person name="Bluhm B."/>
            <person name="Cannon C."/>
            <person name="Castanera R."/>
            <person name="Culley D."/>
            <person name="Daum C."/>
            <person name="Ezra D."/>
            <person name="Gonzalez J."/>
            <person name="Henrissat B."/>
            <person name="Kuo A."/>
            <person name="Liang C."/>
            <person name="Lipzen A."/>
            <person name="Lutzoni F."/>
            <person name="Magnuson J."/>
            <person name="Mondo S."/>
            <person name="Nolan M."/>
            <person name="Ohm R."/>
            <person name="Pangilinan J."/>
            <person name="Park H.-J."/>
            <person name="Ramirez L."/>
            <person name="Alfaro M."/>
            <person name="Sun H."/>
            <person name="Tritt A."/>
            <person name="Yoshinaga Y."/>
            <person name="Zwiers L.-H."/>
            <person name="Turgeon B."/>
            <person name="Goodwin S."/>
            <person name="Spatafora J."/>
            <person name="Crous P."/>
            <person name="Grigoriev I."/>
        </authorList>
    </citation>
    <scope>NUCLEOTIDE SEQUENCE</scope>
    <source>
        <strain evidence="17">CBS 262.69</strain>
    </source>
</reference>
<dbReference type="PANTHER" id="PTHR12977:SF4">
    <property type="entry name" value="HISTONE-LYSINE N-METHYLTRANSFERASE KMT5B"/>
    <property type="match status" value="1"/>
</dbReference>
<keyword evidence="7" id="KW-0489">Methyltransferase</keyword>
<feature type="compositionally biased region" description="Polar residues" evidence="15">
    <location>
        <begin position="401"/>
        <end position="439"/>
    </location>
</feature>
<evidence type="ECO:0000256" key="2">
    <source>
        <dbReference type="ARBA" id="ARBA00004123"/>
    </source>
</evidence>
<dbReference type="CDD" id="cd10524">
    <property type="entry name" value="SET_Suv4-20-like"/>
    <property type="match status" value="1"/>
</dbReference>
<evidence type="ECO:0000256" key="11">
    <source>
        <dbReference type="ARBA" id="ARBA00023242"/>
    </source>
</evidence>
<dbReference type="Gene3D" id="1.10.10.1700">
    <property type="entry name" value="Histone-lysine N-methyltransferase"/>
    <property type="match status" value="1"/>
</dbReference>
<evidence type="ECO:0000256" key="3">
    <source>
        <dbReference type="ARBA" id="ARBA00004286"/>
    </source>
</evidence>
<dbReference type="InterPro" id="IPR025783">
    <property type="entry name" value="Set9_fungi"/>
</dbReference>
<keyword evidence="6" id="KW-0158">Chromosome</keyword>
<organism evidence="17 18">
    <name type="scientific">Trichodelitschia bisporula</name>
    <dbReference type="NCBI Taxonomy" id="703511"/>
    <lineage>
        <taxon>Eukaryota</taxon>
        <taxon>Fungi</taxon>
        <taxon>Dikarya</taxon>
        <taxon>Ascomycota</taxon>
        <taxon>Pezizomycotina</taxon>
        <taxon>Dothideomycetes</taxon>
        <taxon>Dothideomycetes incertae sedis</taxon>
        <taxon>Phaeotrichales</taxon>
        <taxon>Phaeotrichaceae</taxon>
        <taxon>Trichodelitschia</taxon>
    </lineage>
</organism>
<dbReference type="InterPro" id="IPR041938">
    <property type="entry name" value="Hist-Lys_N-MTase_N"/>
</dbReference>
<keyword evidence="10" id="KW-0156">Chromatin regulator</keyword>
<feature type="region of interest" description="Disordered" evidence="15">
    <location>
        <begin position="388"/>
        <end position="441"/>
    </location>
</feature>
<evidence type="ECO:0000313" key="18">
    <source>
        <dbReference type="Proteomes" id="UP000799640"/>
    </source>
</evidence>
<name>A0A6G1HXN7_9PEZI</name>
<dbReference type="GO" id="GO:0005694">
    <property type="term" value="C:chromosome"/>
    <property type="evidence" value="ECO:0007669"/>
    <property type="project" value="UniProtKB-SubCell"/>
</dbReference>
<dbReference type="InterPro" id="IPR039977">
    <property type="entry name" value="Suv4-20/Set9"/>
</dbReference>
<evidence type="ECO:0000256" key="5">
    <source>
        <dbReference type="ARBA" id="ARBA00015413"/>
    </source>
</evidence>
<evidence type="ECO:0000256" key="8">
    <source>
        <dbReference type="ARBA" id="ARBA00022679"/>
    </source>
</evidence>
<protein>
    <recommendedName>
        <fullName evidence="5">Histone-lysine N-methyltransferase SET9</fullName>
        <ecNumber evidence="12">2.1.1.372</ecNumber>
    </recommendedName>
    <alternativeName>
        <fullName evidence="4">Histone-lysine N-methyltransferase set9</fullName>
    </alternativeName>
    <alternativeName>
        <fullName evidence="13">SET domain protein 9</fullName>
    </alternativeName>
</protein>
<evidence type="ECO:0000256" key="1">
    <source>
        <dbReference type="ARBA" id="ARBA00001984"/>
    </source>
</evidence>
<dbReference type="GO" id="GO:0032259">
    <property type="term" value="P:methylation"/>
    <property type="evidence" value="ECO:0007669"/>
    <property type="project" value="UniProtKB-KW"/>
</dbReference>
<feature type="region of interest" description="Disordered" evidence="15">
    <location>
        <begin position="471"/>
        <end position="524"/>
    </location>
</feature>
<evidence type="ECO:0000256" key="12">
    <source>
        <dbReference type="ARBA" id="ARBA00024057"/>
    </source>
</evidence>
<keyword evidence="8" id="KW-0808">Transferase</keyword>
<evidence type="ECO:0000256" key="9">
    <source>
        <dbReference type="ARBA" id="ARBA00022691"/>
    </source>
</evidence>
<comment type="function">
    <text evidence="1">Histone methyltransferase that trimethylates 'Lys-20' of histone H4 to form H4K20me3.</text>
</comment>
<dbReference type="InterPro" id="IPR001214">
    <property type="entry name" value="SET_dom"/>
</dbReference>
<evidence type="ECO:0000256" key="6">
    <source>
        <dbReference type="ARBA" id="ARBA00022454"/>
    </source>
</evidence>
<feature type="domain" description="SET" evidence="16">
    <location>
        <begin position="110"/>
        <end position="224"/>
    </location>
</feature>
<feature type="region of interest" description="Disordered" evidence="15">
    <location>
        <begin position="248"/>
        <end position="302"/>
    </location>
</feature>
<evidence type="ECO:0000256" key="13">
    <source>
        <dbReference type="ARBA" id="ARBA00030653"/>
    </source>
</evidence>
<evidence type="ECO:0000256" key="4">
    <source>
        <dbReference type="ARBA" id="ARBA00014232"/>
    </source>
</evidence>
<keyword evidence="11" id="KW-0539">Nucleus</keyword>
<evidence type="ECO:0000313" key="17">
    <source>
        <dbReference type="EMBL" id="KAF2400823.1"/>
    </source>
</evidence>